<dbReference type="InterPro" id="IPR051033">
    <property type="entry name" value="SH3BGR"/>
</dbReference>
<feature type="region of interest" description="Disordered" evidence="2">
    <location>
        <begin position="310"/>
        <end position="349"/>
    </location>
</feature>
<evidence type="ECO:0000256" key="2">
    <source>
        <dbReference type="SAM" id="MobiDB-lite"/>
    </source>
</evidence>
<gene>
    <name evidence="3" type="ORF">BDBG_00012</name>
</gene>
<dbReference type="Gene3D" id="3.40.30.10">
    <property type="entry name" value="Glutaredoxin"/>
    <property type="match status" value="1"/>
</dbReference>
<evidence type="ECO:0000313" key="4">
    <source>
        <dbReference type="Proteomes" id="UP000002038"/>
    </source>
</evidence>
<feature type="compositionally biased region" description="Basic and acidic residues" evidence="2">
    <location>
        <begin position="314"/>
        <end position="336"/>
    </location>
</feature>
<dbReference type="STRING" id="559298.A0A179U8F0"/>
<sequence length="349" mass="37505">MANSLPKSYFSDTDTLYLFTSLTAGSSHIITATSRVETILKANKIQFRAVDVATDEEARTMWRRRSKGKSLPVLVRDEMVVADLKEIEEWNEYGELKEQLQISQSKSSPIPSATTTASSKPDITAPSVTAAATSVPRESTPSRIQIQEPPPSRESHTEDRITLALRQAGEEAASKAKDNTRTNLAAKSISTQPESKQPESQQSEATTAQGPSAALEQESPKTPEPEAKRSPESLEAPKSALERIKEIRQSISADRPSLSGVAAESTADLKVNSPEGVSMPVHHRGSVVSATSPSDQDQLVEELSTLQEGAILEDEGKAEKPDAVPATEHVEGKENDAGEGADLPTTKQG</sequence>
<evidence type="ECO:0008006" key="5">
    <source>
        <dbReference type="Google" id="ProtNLM"/>
    </source>
</evidence>
<reference evidence="4" key="1">
    <citation type="journal article" date="2015" name="PLoS Genet.">
        <title>The dynamic genome and transcriptome of the human fungal pathogen Blastomyces and close relative Emmonsia.</title>
        <authorList>
            <person name="Munoz J.F."/>
            <person name="Gauthier G.M."/>
            <person name="Desjardins C.A."/>
            <person name="Gallo J.E."/>
            <person name="Holder J."/>
            <person name="Sullivan T.D."/>
            <person name="Marty A.J."/>
            <person name="Carmen J.C."/>
            <person name="Chen Z."/>
            <person name="Ding L."/>
            <person name="Gujja S."/>
            <person name="Magrini V."/>
            <person name="Misas E."/>
            <person name="Mitreva M."/>
            <person name="Priest M."/>
            <person name="Saif S."/>
            <person name="Whiston E.A."/>
            <person name="Young S."/>
            <person name="Zeng Q."/>
            <person name="Goldman W.E."/>
            <person name="Mardis E.R."/>
            <person name="Taylor J.W."/>
            <person name="McEwen J.G."/>
            <person name="Clay O.K."/>
            <person name="Klein B.S."/>
            <person name="Cuomo C.A."/>
        </authorList>
    </citation>
    <scope>NUCLEOTIDE SEQUENCE [LARGE SCALE GENOMIC DNA]</scope>
    <source>
        <strain evidence="4">SLH14081</strain>
    </source>
</reference>
<feature type="compositionally biased region" description="Low complexity" evidence="2">
    <location>
        <begin position="190"/>
        <end position="204"/>
    </location>
</feature>
<dbReference type="Proteomes" id="UP000002038">
    <property type="component" value="Unassembled WGS sequence"/>
</dbReference>
<comment type="similarity">
    <text evidence="1">Belongs to the SH3BGR family.</text>
</comment>
<dbReference type="VEuPathDB" id="FungiDB:BDBG_00012"/>
<dbReference type="SUPFAM" id="SSF52833">
    <property type="entry name" value="Thioredoxin-like"/>
    <property type="match status" value="1"/>
</dbReference>
<evidence type="ECO:0000313" key="3">
    <source>
        <dbReference type="EMBL" id="OAT03271.1"/>
    </source>
</evidence>
<feature type="region of interest" description="Disordered" evidence="2">
    <location>
        <begin position="188"/>
        <end position="281"/>
    </location>
</feature>
<keyword evidence="4" id="KW-1185">Reference proteome</keyword>
<dbReference type="InterPro" id="IPR006993">
    <property type="entry name" value="Glut_rich_SH3-bd"/>
</dbReference>
<dbReference type="InterPro" id="IPR036249">
    <property type="entry name" value="Thioredoxin-like_sf"/>
</dbReference>
<dbReference type="OrthoDB" id="9932926at2759"/>
<feature type="region of interest" description="Disordered" evidence="2">
    <location>
        <begin position="101"/>
        <end position="158"/>
    </location>
</feature>
<evidence type="ECO:0000256" key="1">
    <source>
        <dbReference type="ARBA" id="ARBA00007764"/>
    </source>
</evidence>
<dbReference type="KEGG" id="bgh:BDBG_00012"/>
<dbReference type="GO" id="GO:0005737">
    <property type="term" value="C:cytoplasm"/>
    <property type="evidence" value="ECO:0007669"/>
    <property type="project" value="TreeGrafter"/>
</dbReference>
<name>A0A179U8F0_BLAGS</name>
<feature type="compositionally biased region" description="Low complexity" evidence="2">
    <location>
        <begin position="101"/>
        <end position="136"/>
    </location>
</feature>
<dbReference type="EMBL" id="GG657448">
    <property type="protein sequence ID" value="OAT03271.1"/>
    <property type="molecule type" value="Genomic_DNA"/>
</dbReference>
<dbReference type="Pfam" id="PF04908">
    <property type="entry name" value="SH3BGR"/>
    <property type="match status" value="1"/>
</dbReference>
<organism evidence="3 4">
    <name type="scientific">Blastomyces gilchristii (strain SLH14081)</name>
    <name type="common">Blastomyces dermatitidis</name>
    <dbReference type="NCBI Taxonomy" id="559298"/>
    <lineage>
        <taxon>Eukaryota</taxon>
        <taxon>Fungi</taxon>
        <taxon>Dikarya</taxon>
        <taxon>Ascomycota</taxon>
        <taxon>Pezizomycotina</taxon>
        <taxon>Eurotiomycetes</taxon>
        <taxon>Eurotiomycetidae</taxon>
        <taxon>Onygenales</taxon>
        <taxon>Ajellomycetaceae</taxon>
        <taxon>Blastomyces</taxon>
    </lineage>
</organism>
<dbReference type="PANTHER" id="PTHR12232:SF0">
    <property type="entry name" value="THIOREDOXIN DOMAIN-CONTAINING PROTEIN"/>
    <property type="match status" value="1"/>
</dbReference>
<proteinExistence type="inferred from homology"/>
<feature type="compositionally biased region" description="Basic and acidic residues" evidence="2">
    <location>
        <begin position="218"/>
        <end position="232"/>
    </location>
</feature>
<dbReference type="PANTHER" id="PTHR12232">
    <property type="entry name" value="SH3 DOMAIN-BINDING GLUTAMIC ACID-RICH-LIKE PROTEIN"/>
    <property type="match status" value="1"/>
</dbReference>
<dbReference type="GeneID" id="8510585"/>
<accession>A0A179U8F0</accession>
<dbReference type="AlphaFoldDB" id="A0A179U8F0"/>
<dbReference type="RefSeq" id="XP_002628766.1">
    <property type="nucleotide sequence ID" value="XM_002628720.2"/>
</dbReference>
<protein>
    <recommendedName>
        <fullName evidence="5">Glutaredoxin</fullName>
    </recommendedName>
</protein>